<dbReference type="SUPFAM" id="SSF57850">
    <property type="entry name" value="RING/U-box"/>
    <property type="match status" value="1"/>
</dbReference>
<dbReference type="EMBL" id="CM007658">
    <property type="protein sequence ID" value="ONH93076.1"/>
    <property type="molecule type" value="Genomic_DNA"/>
</dbReference>
<dbReference type="InterPro" id="IPR013083">
    <property type="entry name" value="Znf_RING/FYVE/PHD"/>
</dbReference>
<keyword evidence="1" id="KW-0479">Metal-binding</keyword>
<sequence length="117" mass="13690">MEAISRLIRIHEQQEEEEREQKKRRRTIWGCNNHIIPATRFSIASLESKESQNNGECSICLDEFSEGEQVTQTPCKHKFHEDCILKWLNGKHFCPMCRFQLPTKVTKDAMNKLILGS</sequence>
<evidence type="ECO:0000256" key="3">
    <source>
        <dbReference type="ARBA" id="ARBA00022833"/>
    </source>
</evidence>
<dbReference type="PANTHER" id="PTHR45931">
    <property type="entry name" value="SI:CH211-59O9.10"/>
    <property type="match status" value="1"/>
</dbReference>
<feature type="domain" description="RING-type" evidence="5">
    <location>
        <begin position="57"/>
        <end position="98"/>
    </location>
</feature>
<keyword evidence="3" id="KW-0862">Zinc</keyword>
<dbReference type="Gramene" id="ONH93076">
    <property type="protein sequence ID" value="ONH93076"/>
    <property type="gene ID" value="PRUPE_8G211400"/>
</dbReference>
<dbReference type="GO" id="GO:0061630">
    <property type="term" value="F:ubiquitin protein ligase activity"/>
    <property type="evidence" value="ECO:0000318"/>
    <property type="project" value="GO_Central"/>
</dbReference>
<reference evidence="6 7" key="1">
    <citation type="journal article" date="2013" name="Nat. Genet.">
        <title>The high-quality draft genome of peach (Prunus persica) identifies unique patterns of genetic diversity, domestication and genome evolution.</title>
        <authorList>
            <consortium name="International Peach Genome Initiative"/>
            <person name="Verde I."/>
            <person name="Abbott A.G."/>
            <person name="Scalabrin S."/>
            <person name="Jung S."/>
            <person name="Shu S."/>
            <person name="Marroni F."/>
            <person name="Zhebentyayeva T."/>
            <person name="Dettori M.T."/>
            <person name="Grimwood J."/>
            <person name="Cattonaro F."/>
            <person name="Zuccolo A."/>
            <person name="Rossini L."/>
            <person name="Jenkins J."/>
            <person name="Vendramin E."/>
            <person name="Meisel L.A."/>
            <person name="Decroocq V."/>
            <person name="Sosinski B."/>
            <person name="Prochnik S."/>
            <person name="Mitros T."/>
            <person name="Policriti A."/>
            <person name="Cipriani G."/>
            <person name="Dondini L."/>
            <person name="Ficklin S."/>
            <person name="Goodstein D.M."/>
            <person name="Xuan P."/>
            <person name="Del Fabbro C."/>
            <person name="Aramini V."/>
            <person name="Copetti D."/>
            <person name="Gonzalez S."/>
            <person name="Horner D.S."/>
            <person name="Falchi R."/>
            <person name="Lucas S."/>
            <person name="Mica E."/>
            <person name="Maldonado J."/>
            <person name="Lazzari B."/>
            <person name="Bielenberg D."/>
            <person name="Pirona R."/>
            <person name="Miculan M."/>
            <person name="Barakat A."/>
            <person name="Testolin R."/>
            <person name="Stella A."/>
            <person name="Tartarini S."/>
            <person name="Tonutti P."/>
            <person name="Arus P."/>
            <person name="Orellana A."/>
            <person name="Wells C."/>
            <person name="Main D."/>
            <person name="Vizzotto G."/>
            <person name="Silva H."/>
            <person name="Salamini F."/>
            <person name="Schmutz J."/>
            <person name="Morgante M."/>
            <person name="Rokhsar D.S."/>
        </authorList>
    </citation>
    <scope>NUCLEOTIDE SEQUENCE [LARGE SCALE GENOMIC DNA]</scope>
    <source>
        <strain evidence="7">cv. Nemared</strain>
    </source>
</reference>
<gene>
    <name evidence="6" type="ORF">PRUPE_8G211400</name>
</gene>
<dbReference type="InterPro" id="IPR051834">
    <property type="entry name" value="RING_finger_E3_ligase"/>
</dbReference>
<dbReference type="GO" id="GO:0008270">
    <property type="term" value="F:zinc ion binding"/>
    <property type="evidence" value="ECO:0007669"/>
    <property type="project" value="UniProtKB-KW"/>
</dbReference>
<organism evidence="6 7">
    <name type="scientific">Prunus persica</name>
    <name type="common">Peach</name>
    <name type="synonym">Amygdalus persica</name>
    <dbReference type="NCBI Taxonomy" id="3760"/>
    <lineage>
        <taxon>Eukaryota</taxon>
        <taxon>Viridiplantae</taxon>
        <taxon>Streptophyta</taxon>
        <taxon>Embryophyta</taxon>
        <taxon>Tracheophyta</taxon>
        <taxon>Spermatophyta</taxon>
        <taxon>Magnoliopsida</taxon>
        <taxon>eudicotyledons</taxon>
        <taxon>Gunneridae</taxon>
        <taxon>Pentapetalae</taxon>
        <taxon>rosids</taxon>
        <taxon>fabids</taxon>
        <taxon>Rosales</taxon>
        <taxon>Rosaceae</taxon>
        <taxon>Amygdaloideae</taxon>
        <taxon>Amygdaleae</taxon>
        <taxon>Prunus</taxon>
    </lineage>
</organism>
<keyword evidence="7" id="KW-1185">Reference proteome</keyword>
<name>A0A251N182_PRUPE</name>
<dbReference type="Pfam" id="PF13639">
    <property type="entry name" value="zf-RING_2"/>
    <property type="match status" value="1"/>
</dbReference>
<dbReference type="STRING" id="3760.A0A251N182"/>
<dbReference type="InterPro" id="IPR001841">
    <property type="entry name" value="Znf_RING"/>
</dbReference>
<accession>A0A251N182</accession>
<evidence type="ECO:0000313" key="7">
    <source>
        <dbReference type="Proteomes" id="UP000006882"/>
    </source>
</evidence>
<dbReference type="GO" id="GO:0016567">
    <property type="term" value="P:protein ubiquitination"/>
    <property type="evidence" value="ECO:0000318"/>
    <property type="project" value="GO_Central"/>
</dbReference>
<dbReference type="Proteomes" id="UP000006882">
    <property type="component" value="Chromosome G8"/>
</dbReference>
<dbReference type="AlphaFoldDB" id="A0A251N182"/>
<evidence type="ECO:0000256" key="4">
    <source>
        <dbReference type="PROSITE-ProRule" id="PRU00175"/>
    </source>
</evidence>
<dbReference type="PROSITE" id="PS50089">
    <property type="entry name" value="ZF_RING_2"/>
    <property type="match status" value="1"/>
</dbReference>
<dbReference type="eggNOG" id="KOG0800">
    <property type="taxonomic scope" value="Eukaryota"/>
</dbReference>
<keyword evidence="2 4" id="KW-0863">Zinc-finger</keyword>
<dbReference type="PANTHER" id="PTHR45931:SF16">
    <property type="entry name" value="RING_U-BOX SUPERFAMILY PROTEIN"/>
    <property type="match status" value="1"/>
</dbReference>
<dbReference type="Gene3D" id="3.30.40.10">
    <property type="entry name" value="Zinc/RING finger domain, C3HC4 (zinc finger)"/>
    <property type="match status" value="1"/>
</dbReference>
<dbReference type="SMART" id="SM00184">
    <property type="entry name" value="RING"/>
    <property type="match status" value="1"/>
</dbReference>
<evidence type="ECO:0000313" key="6">
    <source>
        <dbReference type="EMBL" id="ONH93076.1"/>
    </source>
</evidence>
<dbReference type="GO" id="GO:0005737">
    <property type="term" value="C:cytoplasm"/>
    <property type="evidence" value="ECO:0000318"/>
    <property type="project" value="GO_Central"/>
</dbReference>
<protein>
    <recommendedName>
        <fullName evidence="5">RING-type domain-containing protein</fullName>
    </recommendedName>
</protein>
<evidence type="ECO:0000256" key="2">
    <source>
        <dbReference type="ARBA" id="ARBA00022771"/>
    </source>
</evidence>
<evidence type="ECO:0000259" key="5">
    <source>
        <dbReference type="PROSITE" id="PS50089"/>
    </source>
</evidence>
<proteinExistence type="predicted"/>
<evidence type="ECO:0000256" key="1">
    <source>
        <dbReference type="ARBA" id="ARBA00022723"/>
    </source>
</evidence>